<name>A0A6G0VI57_APHCR</name>
<dbReference type="GO" id="GO:0008270">
    <property type="term" value="F:zinc ion binding"/>
    <property type="evidence" value="ECO:0007669"/>
    <property type="project" value="UniProtKB-KW"/>
</dbReference>
<feature type="domain" description="THAP-type" evidence="5">
    <location>
        <begin position="2"/>
        <end position="83"/>
    </location>
</feature>
<accession>A0A6G0VI57</accession>
<keyword evidence="7" id="KW-1185">Reference proteome</keyword>
<keyword evidence="1" id="KW-0479">Metal-binding</keyword>
<dbReference type="GO" id="GO:0003677">
    <property type="term" value="F:DNA binding"/>
    <property type="evidence" value="ECO:0007669"/>
    <property type="project" value="UniProtKB-KW"/>
</dbReference>
<reference evidence="6 7" key="1">
    <citation type="submission" date="2019-08" db="EMBL/GenBank/DDBJ databases">
        <title>Whole genome of Aphis craccivora.</title>
        <authorList>
            <person name="Voronova N.V."/>
            <person name="Shulinski R.S."/>
            <person name="Bandarenka Y.V."/>
            <person name="Zhorov D.G."/>
            <person name="Warner D."/>
        </authorList>
    </citation>
    <scope>NUCLEOTIDE SEQUENCE [LARGE SCALE GENOMIC DNA]</scope>
    <source>
        <strain evidence="6">180601</strain>
        <tissue evidence="6">Whole Body</tissue>
    </source>
</reference>
<dbReference type="InterPro" id="IPR006612">
    <property type="entry name" value="THAP_Znf"/>
</dbReference>
<keyword evidence="3" id="KW-0862">Zinc</keyword>
<evidence type="ECO:0000313" key="6">
    <source>
        <dbReference type="EMBL" id="KAF0686445.1"/>
    </source>
</evidence>
<sequence>AGCNNQNRDIKVTLFRVSNANKSSWETAIRGSVSKQVKDWKYVCSEHFLPEDICNTYPIQSDIIEVRLTKKVFSLKKGVIPSLLFNQIDSKPVLFHSSQDPAPTNSFRRELLTTEALKRNFDSVDSVSNNTSCKHCKHICLVDIKINIHVYRKSILDAKRTCGFFS</sequence>
<evidence type="ECO:0000259" key="5">
    <source>
        <dbReference type="Pfam" id="PF05485"/>
    </source>
</evidence>
<dbReference type="Proteomes" id="UP000478052">
    <property type="component" value="Unassembled WGS sequence"/>
</dbReference>
<evidence type="ECO:0000256" key="1">
    <source>
        <dbReference type="ARBA" id="ARBA00022723"/>
    </source>
</evidence>
<evidence type="ECO:0000256" key="4">
    <source>
        <dbReference type="ARBA" id="ARBA00023125"/>
    </source>
</evidence>
<gene>
    <name evidence="6" type="ORF">FWK35_00035696</name>
</gene>
<dbReference type="OrthoDB" id="6622923at2759"/>
<evidence type="ECO:0000256" key="3">
    <source>
        <dbReference type="ARBA" id="ARBA00022833"/>
    </source>
</evidence>
<evidence type="ECO:0000256" key="2">
    <source>
        <dbReference type="ARBA" id="ARBA00022771"/>
    </source>
</evidence>
<evidence type="ECO:0000313" key="7">
    <source>
        <dbReference type="Proteomes" id="UP000478052"/>
    </source>
</evidence>
<comment type="caution">
    <text evidence="6">The sequence shown here is derived from an EMBL/GenBank/DDBJ whole genome shotgun (WGS) entry which is preliminary data.</text>
</comment>
<proteinExistence type="predicted"/>
<dbReference type="Pfam" id="PF05485">
    <property type="entry name" value="THAP"/>
    <property type="match status" value="1"/>
</dbReference>
<keyword evidence="4" id="KW-0238">DNA-binding</keyword>
<dbReference type="EMBL" id="VUJU01016915">
    <property type="protein sequence ID" value="KAF0686445.1"/>
    <property type="molecule type" value="Genomic_DNA"/>
</dbReference>
<dbReference type="AlphaFoldDB" id="A0A6G0VI57"/>
<keyword evidence="2" id="KW-0863">Zinc-finger</keyword>
<organism evidence="6 7">
    <name type="scientific">Aphis craccivora</name>
    <name type="common">Cowpea aphid</name>
    <dbReference type="NCBI Taxonomy" id="307492"/>
    <lineage>
        <taxon>Eukaryota</taxon>
        <taxon>Metazoa</taxon>
        <taxon>Ecdysozoa</taxon>
        <taxon>Arthropoda</taxon>
        <taxon>Hexapoda</taxon>
        <taxon>Insecta</taxon>
        <taxon>Pterygota</taxon>
        <taxon>Neoptera</taxon>
        <taxon>Paraneoptera</taxon>
        <taxon>Hemiptera</taxon>
        <taxon>Sternorrhyncha</taxon>
        <taxon>Aphidomorpha</taxon>
        <taxon>Aphidoidea</taxon>
        <taxon>Aphididae</taxon>
        <taxon>Aphidini</taxon>
        <taxon>Aphis</taxon>
        <taxon>Aphis</taxon>
    </lineage>
</organism>
<protein>
    <recommendedName>
        <fullName evidence="5">THAP-type domain-containing protein</fullName>
    </recommendedName>
</protein>
<feature type="non-terminal residue" evidence="6">
    <location>
        <position position="1"/>
    </location>
</feature>